<reference evidence="8" key="1">
    <citation type="submission" date="2019-03" db="EMBL/GenBank/DDBJ databases">
        <title>Improved annotation for the trematode Fasciola hepatica.</title>
        <authorList>
            <person name="Choi Y.-J."/>
            <person name="Martin J."/>
            <person name="Mitreva M."/>
        </authorList>
    </citation>
    <scope>NUCLEOTIDE SEQUENCE [LARGE SCALE GENOMIC DNA]</scope>
</reference>
<name>A0A4E0RA88_FASHE</name>
<proteinExistence type="inferred from homology"/>
<evidence type="ECO:0000256" key="4">
    <source>
        <dbReference type="ARBA" id="ARBA00023027"/>
    </source>
</evidence>
<dbReference type="SUPFAM" id="SSF51735">
    <property type="entry name" value="NAD(P)-binding Rossmann-fold domains"/>
    <property type="match status" value="1"/>
</dbReference>
<comment type="caution">
    <text evidence="8">The sequence shown here is derived from an EMBL/GenBank/DDBJ whole genome shotgun (WGS) entry which is preliminary data.</text>
</comment>
<evidence type="ECO:0000259" key="7">
    <source>
        <dbReference type="Pfam" id="PF07479"/>
    </source>
</evidence>
<dbReference type="PROSITE" id="PS00957">
    <property type="entry name" value="NAD_G3PDH"/>
    <property type="match status" value="1"/>
</dbReference>
<dbReference type="GO" id="GO:0005829">
    <property type="term" value="C:cytosol"/>
    <property type="evidence" value="ECO:0007669"/>
    <property type="project" value="TreeGrafter"/>
</dbReference>
<dbReference type="EC" id="1.1.1.8" evidence="2"/>
<dbReference type="InterPro" id="IPR036291">
    <property type="entry name" value="NAD(P)-bd_dom_sf"/>
</dbReference>
<dbReference type="GO" id="GO:0046168">
    <property type="term" value="P:glycerol-3-phosphate catabolic process"/>
    <property type="evidence" value="ECO:0007669"/>
    <property type="project" value="InterPro"/>
</dbReference>
<gene>
    <name evidence="8" type="ORF">D915_006004</name>
</gene>
<dbReference type="PANTHER" id="PTHR11728">
    <property type="entry name" value="GLYCEROL-3-PHOSPHATE DEHYDROGENASE"/>
    <property type="match status" value="1"/>
</dbReference>
<dbReference type="AlphaFoldDB" id="A0A4E0RA88"/>
<sequence>MWVYEEEVDGKKLTAIINDQHENVRYLPGIKLPTNVVATPDLCYAAQDADVLIFVMPHQFLQRACTQIKSVLKPGAYGVSLIKTSYFRMTIIKDEVGAELCGALKNIVAVGAGIIEGLGFGDNTKAAVIRLGFMEMKSFIYQFFGDRDPQEGTFLESCGVADLITTCYGGRNKRMGIALATSNKSLQELEKEQLDGQSAQGPLTASEVYVMLERLKLLDRYPLFTAVHRICTRELPATGFVKCLEDHPSHM</sequence>
<comment type="similarity">
    <text evidence="1">Belongs to the NAD-dependent glycerol-3-phosphate dehydrogenase family.</text>
</comment>
<dbReference type="InterPro" id="IPR013328">
    <property type="entry name" value="6PGD_dom2"/>
</dbReference>
<keyword evidence="9" id="KW-1185">Reference proteome</keyword>
<dbReference type="Pfam" id="PF07479">
    <property type="entry name" value="NAD_Gly3P_dh_C"/>
    <property type="match status" value="1"/>
</dbReference>
<dbReference type="GO" id="GO:0141152">
    <property type="term" value="F:glycerol-3-phosphate dehydrogenase (NAD+) activity"/>
    <property type="evidence" value="ECO:0007669"/>
    <property type="project" value="UniProtKB-EC"/>
</dbReference>
<feature type="domain" description="Glycerol-3-phosphate dehydrogenase NAD-dependent C-terminal" evidence="7">
    <location>
        <begin position="94"/>
        <end position="238"/>
    </location>
</feature>
<dbReference type="InterPro" id="IPR006168">
    <property type="entry name" value="G3P_DH_NAD-dep"/>
</dbReference>
<dbReference type="Pfam" id="PF01210">
    <property type="entry name" value="NAD_Gly3P_dh_N"/>
    <property type="match status" value="1"/>
</dbReference>
<keyword evidence="4" id="KW-0520">NAD</keyword>
<evidence type="ECO:0000313" key="8">
    <source>
        <dbReference type="EMBL" id="THD22921.1"/>
    </source>
</evidence>
<dbReference type="FunFam" id="1.10.1040.10:FF:000004">
    <property type="entry name" value="Glycerol-3-phosphate dehydrogenase [NAD(+)]"/>
    <property type="match status" value="1"/>
</dbReference>
<dbReference type="Gene3D" id="1.10.1040.10">
    <property type="entry name" value="N-(1-d-carboxylethyl)-l-norvaline Dehydrogenase, domain 2"/>
    <property type="match status" value="1"/>
</dbReference>
<dbReference type="Proteomes" id="UP000230066">
    <property type="component" value="Unassembled WGS sequence"/>
</dbReference>
<dbReference type="GO" id="GO:0051287">
    <property type="term" value="F:NAD binding"/>
    <property type="evidence" value="ECO:0007669"/>
    <property type="project" value="InterPro"/>
</dbReference>
<dbReference type="EMBL" id="JXXN02002441">
    <property type="protein sequence ID" value="THD22921.1"/>
    <property type="molecule type" value="Genomic_DNA"/>
</dbReference>
<dbReference type="InterPro" id="IPR006109">
    <property type="entry name" value="G3P_DH_NAD-dep_C"/>
</dbReference>
<evidence type="ECO:0000256" key="5">
    <source>
        <dbReference type="ARBA" id="ARBA00048683"/>
    </source>
</evidence>
<organism evidence="8 9">
    <name type="scientific">Fasciola hepatica</name>
    <name type="common">Liver fluke</name>
    <dbReference type="NCBI Taxonomy" id="6192"/>
    <lineage>
        <taxon>Eukaryota</taxon>
        <taxon>Metazoa</taxon>
        <taxon>Spiralia</taxon>
        <taxon>Lophotrochozoa</taxon>
        <taxon>Platyhelminthes</taxon>
        <taxon>Trematoda</taxon>
        <taxon>Digenea</taxon>
        <taxon>Plagiorchiida</taxon>
        <taxon>Echinostomata</taxon>
        <taxon>Echinostomatoidea</taxon>
        <taxon>Fasciolidae</taxon>
        <taxon>Fasciola</taxon>
    </lineage>
</organism>
<protein>
    <recommendedName>
        <fullName evidence="2">glycerol-3-phosphate dehydrogenase (NAD(+))</fullName>
        <ecNumber evidence="2">1.1.1.8</ecNumber>
    </recommendedName>
</protein>
<evidence type="ECO:0000313" key="9">
    <source>
        <dbReference type="Proteomes" id="UP000230066"/>
    </source>
</evidence>
<feature type="domain" description="Glycerol-3-phosphate dehydrogenase NAD-dependent N-terminal" evidence="6">
    <location>
        <begin position="1"/>
        <end position="83"/>
    </location>
</feature>
<dbReference type="InterPro" id="IPR008927">
    <property type="entry name" value="6-PGluconate_DH-like_C_sf"/>
</dbReference>
<evidence type="ECO:0000256" key="1">
    <source>
        <dbReference type="ARBA" id="ARBA00011009"/>
    </source>
</evidence>
<dbReference type="Gene3D" id="3.40.50.720">
    <property type="entry name" value="NAD(P)-binding Rossmann-like Domain"/>
    <property type="match status" value="1"/>
</dbReference>
<evidence type="ECO:0000256" key="3">
    <source>
        <dbReference type="ARBA" id="ARBA00023002"/>
    </source>
</evidence>
<dbReference type="PANTHER" id="PTHR11728:SF8">
    <property type="entry name" value="GLYCEROL-3-PHOSPHATE DEHYDROGENASE [NAD(+)]-RELATED"/>
    <property type="match status" value="1"/>
</dbReference>
<accession>A0A4E0RA88</accession>
<dbReference type="InterPro" id="IPR011128">
    <property type="entry name" value="G3P_DH_NAD-dep_N"/>
</dbReference>
<evidence type="ECO:0000259" key="6">
    <source>
        <dbReference type="Pfam" id="PF01210"/>
    </source>
</evidence>
<evidence type="ECO:0000256" key="2">
    <source>
        <dbReference type="ARBA" id="ARBA00013218"/>
    </source>
</evidence>
<dbReference type="GO" id="GO:0005975">
    <property type="term" value="P:carbohydrate metabolic process"/>
    <property type="evidence" value="ECO:0007669"/>
    <property type="project" value="InterPro"/>
</dbReference>
<comment type="catalytic activity">
    <reaction evidence="5">
        <text>sn-glycerol 3-phosphate + NAD(+) = dihydroxyacetone phosphate + NADH + H(+)</text>
        <dbReference type="Rhea" id="RHEA:11092"/>
        <dbReference type="ChEBI" id="CHEBI:15378"/>
        <dbReference type="ChEBI" id="CHEBI:57540"/>
        <dbReference type="ChEBI" id="CHEBI:57597"/>
        <dbReference type="ChEBI" id="CHEBI:57642"/>
        <dbReference type="ChEBI" id="CHEBI:57945"/>
        <dbReference type="EC" id="1.1.1.8"/>
    </reaction>
</comment>
<dbReference type="SUPFAM" id="SSF48179">
    <property type="entry name" value="6-phosphogluconate dehydrogenase C-terminal domain-like"/>
    <property type="match status" value="1"/>
</dbReference>
<keyword evidence="3" id="KW-0560">Oxidoreductase</keyword>